<dbReference type="InterPro" id="IPR008949">
    <property type="entry name" value="Isoprenoid_synthase_dom_sf"/>
</dbReference>
<dbReference type="Proteomes" id="UP001590951">
    <property type="component" value="Unassembled WGS sequence"/>
</dbReference>
<feature type="compositionally biased region" description="Pro residues" evidence="2">
    <location>
        <begin position="50"/>
        <end position="63"/>
    </location>
</feature>
<dbReference type="EMBL" id="JBHFEH010000005">
    <property type="protein sequence ID" value="KAL2057278.1"/>
    <property type="molecule type" value="Genomic_DNA"/>
</dbReference>
<evidence type="ECO:0000256" key="2">
    <source>
        <dbReference type="SAM" id="MobiDB-lite"/>
    </source>
</evidence>
<dbReference type="Pfam" id="PF00348">
    <property type="entry name" value="polyprenyl_synt"/>
    <property type="match status" value="1"/>
</dbReference>
<evidence type="ECO:0000313" key="3">
    <source>
        <dbReference type="EMBL" id="KAL2057278.1"/>
    </source>
</evidence>
<dbReference type="Gene3D" id="1.10.600.10">
    <property type="entry name" value="Farnesyl Diphosphate Synthase"/>
    <property type="match status" value="1"/>
</dbReference>
<comment type="caution">
    <text evidence="3">The sequence shown here is derived from an EMBL/GenBank/DDBJ whole genome shotgun (WGS) entry which is preliminary data.</text>
</comment>
<protein>
    <submittedName>
        <fullName evidence="3">Uncharacterized protein</fullName>
    </submittedName>
</protein>
<feature type="compositionally biased region" description="Polar residues" evidence="2">
    <location>
        <begin position="1"/>
        <end position="10"/>
    </location>
</feature>
<evidence type="ECO:0000313" key="4">
    <source>
        <dbReference type="Proteomes" id="UP001590951"/>
    </source>
</evidence>
<keyword evidence="4" id="KW-1185">Reference proteome</keyword>
<sequence>MASDNPTSPNAIPPRRSSSGLGSGNINPAQPILTPVPEGDWLSQSKKTPTTPPSMPSSFPPTPSSADSVAKHVRGIEWSQEKEKIILGPFEYLYDHPGKDIRKQFIAAFNAWLGVPEESLAIITKVVGMLHTASLL</sequence>
<proteinExistence type="predicted"/>
<reference evidence="3 4" key="1">
    <citation type="submission" date="2024-09" db="EMBL/GenBank/DDBJ databases">
        <title>Rethinking Asexuality: The Enigmatic Case of Functional Sexual Genes in Lepraria (Stereocaulaceae).</title>
        <authorList>
            <person name="Doellman M."/>
            <person name="Sun Y."/>
            <person name="Barcenas-Pena A."/>
            <person name="Lumbsch H.T."/>
            <person name="Grewe F."/>
        </authorList>
    </citation>
    <scope>NUCLEOTIDE SEQUENCE [LARGE SCALE GENOMIC DNA]</scope>
    <source>
        <strain evidence="3 4">Grewe 0041</strain>
    </source>
</reference>
<gene>
    <name evidence="3" type="ORF">ABVK25_002331</name>
</gene>
<accession>A0ABR4BMV4</accession>
<dbReference type="InterPro" id="IPR000092">
    <property type="entry name" value="Polyprenyl_synt"/>
</dbReference>
<keyword evidence="1" id="KW-0808">Transferase</keyword>
<organism evidence="3 4">
    <name type="scientific">Lepraria finkii</name>
    <dbReference type="NCBI Taxonomy" id="1340010"/>
    <lineage>
        <taxon>Eukaryota</taxon>
        <taxon>Fungi</taxon>
        <taxon>Dikarya</taxon>
        <taxon>Ascomycota</taxon>
        <taxon>Pezizomycotina</taxon>
        <taxon>Lecanoromycetes</taxon>
        <taxon>OSLEUM clade</taxon>
        <taxon>Lecanoromycetidae</taxon>
        <taxon>Lecanorales</taxon>
        <taxon>Lecanorineae</taxon>
        <taxon>Stereocaulaceae</taxon>
        <taxon>Lepraria</taxon>
    </lineage>
</organism>
<dbReference type="SUPFAM" id="SSF48576">
    <property type="entry name" value="Terpenoid synthases"/>
    <property type="match status" value="1"/>
</dbReference>
<feature type="region of interest" description="Disordered" evidence="2">
    <location>
        <begin position="1"/>
        <end position="71"/>
    </location>
</feature>
<name>A0ABR4BMV4_9LECA</name>
<evidence type="ECO:0000256" key="1">
    <source>
        <dbReference type="ARBA" id="ARBA00022679"/>
    </source>
</evidence>